<evidence type="ECO:0000256" key="4">
    <source>
        <dbReference type="ARBA" id="ARBA00023239"/>
    </source>
</evidence>
<dbReference type="InterPro" id="IPR015421">
    <property type="entry name" value="PyrdxlP-dep_Trfase_major"/>
</dbReference>
<dbReference type="InterPro" id="IPR051798">
    <property type="entry name" value="Class-II_PLP-Dep_Aminotrans"/>
</dbReference>
<evidence type="ECO:0000256" key="1">
    <source>
        <dbReference type="ARBA" id="ARBA00001933"/>
    </source>
</evidence>
<keyword evidence="7" id="KW-0032">Aminotransferase</keyword>
<comment type="caution">
    <text evidence="7">The sequence shown here is derived from an EMBL/GenBank/DDBJ whole genome shotgun (WGS) entry which is preliminary data.</text>
</comment>
<dbReference type="EC" id="4.4.1.13" evidence="2"/>
<dbReference type="SUPFAM" id="SSF53383">
    <property type="entry name" value="PLP-dependent transferases"/>
    <property type="match status" value="1"/>
</dbReference>
<dbReference type="InterPro" id="IPR015424">
    <property type="entry name" value="PyrdxlP-dep_Trfase"/>
</dbReference>
<keyword evidence="4" id="KW-0456">Lyase</keyword>
<evidence type="ECO:0000256" key="3">
    <source>
        <dbReference type="ARBA" id="ARBA00022898"/>
    </source>
</evidence>
<feature type="domain" description="Aminotransferase class I/classII large" evidence="6">
    <location>
        <begin position="47"/>
        <end position="397"/>
    </location>
</feature>
<dbReference type="EMBL" id="DVMH01000033">
    <property type="protein sequence ID" value="HIU10911.1"/>
    <property type="molecule type" value="Genomic_DNA"/>
</dbReference>
<dbReference type="InterPro" id="IPR015422">
    <property type="entry name" value="PyrdxlP-dep_Trfase_small"/>
</dbReference>
<dbReference type="CDD" id="cd00609">
    <property type="entry name" value="AAT_like"/>
    <property type="match status" value="1"/>
</dbReference>
<dbReference type="GO" id="GO:0008483">
    <property type="term" value="F:transaminase activity"/>
    <property type="evidence" value="ECO:0007669"/>
    <property type="project" value="UniProtKB-KW"/>
</dbReference>
<keyword evidence="7" id="KW-0808">Transferase</keyword>
<dbReference type="Pfam" id="PF00155">
    <property type="entry name" value="Aminotran_1_2"/>
    <property type="match status" value="1"/>
</dbReference>
<gene>
    <name evidence="7" type="ORF">IAB00_06715</name>
</gene>
<evidence type="ECO:0000313" key="7">
    <source>
        <dbReference type="EMBL" id="HIU10911.1"/>
    </source>
</evidence>
<comment type="similarity">
    <text evidence="5">Belongs to the class-II pyridoxal-phosphate-dependent aminotransferase family. MalY/PatB cystathionine beta-lyase subfamily.</text>
</comment>
<dbReference type="GO" id="GO:0030170">
    <property type="term" value="F:pyridoxal phosphate binding"/>
    <property type="evidence" value="ECO:0007669"/>
    <property type="project" value="InterPro"/>
</dbReference>
<proteinExistence type="inferred from homology"/>
<dbReference type="Proteomes" id="UP000824124">
    <property type="component" value="Unassembled WGS sequence"/>
</dbReference>
<organism evidence="7 8">
    <name type="scientific">Candidatus Avidehalobacter gallistercoris</name>
    <dbReference type="NCBI Taxonomy" id="2840694"/>
    <lineage>
        <taxon>Bacteria</taxon>
        <taxon>Bacillati</taxon>
        <taxon>Bacillota</taxon>
        <taxon>Clostridia</taxon>
        <taxon>Eubacteriales</taxon>
        <taxon>Peptococcaceae</taxon>
        <taxon>Peptococcaceae incertae sedis</taxon>
        <taxon>Candidatus Avidehalobacter</taxon>
    </lineage>
</organism>
<protein>
    <recommendedName>
        <fullName evidence="2">cysteine-S-conjugate beta-lyase</fullName>
        <ecNumber evidence="2">4.4.1.13</ecNumber>
    </recommendedName>
</protein>
<dbReference type="Gene3D" id="3.40.640.10">
    <property type="entry name" value="Type I PLP-dependent aspartate aminotransferase-like (Major domain)"/>
    <property type="match status" value="1"/>
</dbReference>
<evidence type="ECO:0000256" key="5">
    <source>
        <dbReference type="ARBA" id="ARBA00037974"/>
    </source>
</evidence>
<dbReference type="GO" id="GO:0047804">
    <property type="term" value="F:cysteine-S-conjugate beta-lyase activity"/>
    <property type="evidence" value="ECO:0007669"/>
    <property type="project" value="UniProtKB-EC"/>
</dbReference>
<keyword evidence="3" id="KW-0663">Pyridoxal phosphate</keyword>
<evidence type="ECO:0000259" key="6">
    <source>
        <dbReference type="Pfam" id="PF00155"/>
    </source>
</evidence>
<evidence type="ECO:0000313" key="8">
    <source>
        <dbReference type="Proteomes" id="UP000824124"/>
    </source>
</evidence>
<dbReference type="PANTHER" id="PTHR43525:SF1">
    <property type="entry name" value="PROTEIN MALY"/>
    <property type="match status" value="1"/>
</dbReference>
<name>A0A9D1HKG2_9FIRM</name>
<accession>A0A9D1HKG2</accession>
<evidence type="ECO:0000256" key="2">
    <source>
        <dbReference type="ARBA" id="ARBA00012224"/>
    </source>
</evidence>
<dbReference type="InterPro" id="IPR004839">
    <property type="entry name" value="Aminotransferase_I/II_large"/>
</dbReference>
<reference evidence="7" key="2">
    <citation type="journal article" date="2021" name="PeerJ">
        <title>Extensive microbial diversity within the chicken gut microbiome revealed by metagenomics and culture.</title>
        <authorList>
            <person name="Gilroy R."/>
            <person name="Ravi A."/>
            <person name="Getino M."/>
            <person name="Pursley I."/>
            <person name="Horton D.L."/>
            <person name="Alikhan N.F."/>
            <person name="Baker D."/>
            <person name="Gharbi K."/>
            <person name="Hall N."/>
            <person name="Watson M."/>
            <person name="Adriaenssens E.M."/>
            <person name="Foster-Nyarko E."/>
            <person name="Jarju S."/>
            <person name="Secka A."/>
            <person name="Antonio M."/>
            <person name="Oren A."/>
            <person name="Chaudhuri R.R."/>
            <person name="La Ragione R."/>
            <person name="Hildebrand F."/>
            <person name="Pallen M.J."/>
        </authorList>
    </citation>
    <scope>NUCLEOTIDE SEQUENCE</scope>
    <source>
        <strain evidence="7">2830</strain>
    </source>
</reference>
<dbReference type="PANTHER" id="PTHR43525">
    <property type="entry name" value="PROTEIN MALY"/>
    <property type="match status" value="1"/>
</dbReference>
<reference evidence="7" key="1">
    <citation type="submission" date="2020-10" db="EMBL/GenBank/DDBJ databases">
        <authorList>
            <person name="Gilroy R."/>
        </authorList>
    </citation>
    <scope>NUCLEOTIDE SEQUENCE</scope>
    <source>
        <strain evidence="7">2830</strain>
    </source>
</reference>
<dbReference type="AlphaFoldDB" id="A0A9D1HKG2"/>
<comment type="cofactor">
    <cofactor evidence="1">
        <name>pyridoxal 5'-phosphate</name>
        <dbReference type="ChEBI" id="CHEBI:597326"/>
    </cofactor>
</comment>
<sequence length="404" mass="46796">MRYDFETMIDRRGMDSIAADMNENDFWTLPKGTVRAGFDKIPMWIADMNFPTAPAVSKALAERIAHPIYGYFVPRNEYYDAIIRWHQDSHGVTGLEKTHIGYENGVLGGITSALRVLCSEGESILVHSPTYTGFTTQLERNGFRLELSPLKKDGQGIWRMDFEDMERRIRENHIHTALFCSPHNPTGRVWERWELEQAMEIFQRNQVYVVCDEIWSDLVFSGGKHIPLQSISSEARERTIALYSPSKAFNLAGLLGSYHIIYNPWLRDRVKRYSSFSHYNDINVLSMHASIAAYSPEGRDWMEALKVVLERNAQYACDFFETRFPGVEVYRPQATFILLIDCETWCREHGTEFEVLLERGVSVGVIWRDGRAFHVPYGIRLNLALPFDKLQEALNRLERFVFTE</sequence>
<dbReference type="Gene3D" id="3.90.1150.10">
    <property type="entry name" value="Aspartate Aminotransferase, domain 1"/>
    <property type="match status" value="1"/>
</dbReference>